<evidence type="ECO:0000256" key="6">
    <source>
        <dbReference type="ARBA" id="ARBA00023136"/>
    </source>
</evidence>
<evidence type="ECO:0000256" key="3">
    <source>
        <dbReference type="ARBA" id="ARBA00022475"/>
    </source>
</evidence>
<feature type="transmembrane region" description="Helical" evidence="7">
    <location>
        <begin position="410"/>
        <end position="432"/>
    </location>
</feature>
<evidence type="ECO:0000313" key="10">
    <source>
        <dbReference type="Proteomes" id="UP000565715"/>
    </source>
</evidence>
<dbReference type="EMBL" id="JAAXOO010000004">
    <property type="protein sequence ID" value="NKY34612.1"/>
    <property type="molecule type" value="Genomic_DNA"/>
</dbReference>
<dbReference type="CDD" id="cd17321">
    <property type="entry name" value="MFS_MMR_MDR_like"/>
    <property type="match status" value="1"/>
</dbReference>
<evidence type="ECO:0000256" key="5">
    <source>
        <dbReference type="ARBA" id="ARBA00022989"/>
    </source>
</evidence>
<feature type="transmembrane region" description="Helical" evidence="7">
    <location>
        <begin position="345"/>
        <end position="364"/>
    </location>
</feature>
<dbReference type="SUPFAM" id="SSF103473">
    <property type="entry name" value="MFS general substrate transporter"/>
    <property type="match status" value="1"/>
</dbReference>
<feature type="transmembrane region" description="Helical" evidence="7">
    <location>
        <begin position="376"/>
        <end position="398"/>
    </location>
</feature>
<dbReference type="Pfam" id="PF07690">
    <property type="entry name" value="MFS_1"/>
    <property type="match status" value="1"/>
</dbReference>
<feature type="transmembrane region" description="Helical" evidence="7">
    <location>
        <begin position="237"/>
        <end position="260"/>
    </location>
</feature>
<evidence type="ECO:0000313" key="9">
    <source>
        <dbReference type="EMBL" id="NKY34612.1"/>
    </source>
</evidence>
<keyword evidence="4 7" id="KW-0812">Transmembrane</keyword>
<keyword evidence="10" id="KW-1185">Reference proteome</keyword>
<comment type="subcellular location">
    <subcellularLocation>
        <location evidence="1">Cell membrane</location>
        <topology evidence="1">Multi-pass membrane protein</topology>
    </subcellularLocation>
</comment>
<keyword evidence="5 7" id="KW-1133">Transmembrane helix</keyword>
<organism evidence="9 10">
    <name type="scientific">Nocardia speluncae</name>
    <dbReference type="NCBI Taxonomy" id="419477"/>
    <lineage>
        <taxon>Bacteria</taxon>
        <taxon>Bacillati</taxon>
        <taxon>Actinomycetota</taxon>
        <taxon>Actinomycetes</taxon>
        <taxon>Mycobacteriales</taxon>
        <taxon>Nocardiaceae</taxon>
        <taxon>Nocardia</taxon>
    </lineage>
</organism>
<gene>
    <name evidence="9" type="ORF">HGA13_16240</name>
</gene>
<evidence type="ECO:0000256" key="7">
    <source>
        <dbReference type="SAM" id="Phobius"/>
    </source>
</evidence>
<dbReference type="GO" id="GO:0022857">
    <property type="term" value="F:transmembrane transporter activity"/>
    <property type="evidence" value="ECO:0007669"/>
    <property type="project" value="InterPro"/>
</dbReference>
<feature type="transmembrane region" description="Helical" evidence="7">
    <location>
        <begin position="213"/>
        <end position="231"/>
    </location>
</feature>
<dbReference type="RefSeq" id="WP_068046562.1">
    <property type="nucleotide sequence ID" value="NZ_JAAXOO010000004.1"/>
</dbReference>
<dbReference type="InterPro" id="IPR020846">
    <property type="entry name" value="MFS_dom"/>
</dbReference>
<feature type="transmembrane region" description="Helical" evidence="7">
    <location>
        <begin position="313"/>
        <end position="333"/>
    </location>
</feature>
<dbReference type="InterPro" id="IPR004638">
    <property type="entry name" value="EmrB-like"/>
</dbReference>
<dbReference type="PANTHER" id="PTHR42718:SF46">
    <property type="entry name" value="BLR6921 PROTEIN"/>
    <property type="match status" value="1"/>
</dbReference>
<reference evidence="9 10" key="1">
    <citation type="submission" date="2020-04" db="EMBL/GenBank/DDBJ databases">
        <title>MicrobeNet Type strains.</title>
        <authorList>
            <person name="Nicholson A.C."/>
        </authorList>
    </citation>
    <scope>NUCLEOTIDE SEQUENCE [LARGE SCALE GENOMIC DNA]</scope>
    <source>
        <strain evidence="9 10">DSM 45078</strain>
    </source>
</reference>
<dbReference type="AlphaFoldDB" id="A0A846XF80"/>
<feature type="transmembrane region" description="Helical" evidence="7">
    <location>
        <begin position="452"/>
        <end position="474"/>
    </location>
</feature>
<sequence>MTNDATVAAPQPERSAPARKRALWALAVLAGSQLLVVVDATIVNVALSAIRDDLGFSLQDLQWVITAYTLAFGGLLILGGRLADRFGHRRMFITGALVFAGASLVGGWAGTAELLVAARAVQGIGAAVMAPAALALLMRVFPAGRDRTMALGVWAGVTAGGTALGLILGGLLTQMLSWPWVFWINVPVAVAAAGLAIVVLPSGEGDRVGRIDVAGALTATVGLMALVYGLVRTTETGWASTGTLAALGAAFLLLAAFGLLQARRSDPLVPLRLLRNRTVLGADITGLIFGVAIYALFYFLSIFLATVLGYSPVTVGLAFLPMTVAIAIAARLAGGPLASVPGHRLAAAGSLLVAAGVGLLMRIGPDAGYLGTVLPGVVLAGLGLGFAFVPLTAAAVSAANPSDGGIASALFNAGQQLGGAIGLAVLTTASATRTAQLAGSGEPSAAAVTAGWSLGFGIAAVMALAGAAVAAVALEPSAKPTEHR</sequence>
<evidence type="ECO:0000256" key="2">
    <source>
        <dbReference type="ARBA" id="ARBA00022448"/>
    </source>
</evidence>
<protein>
    <submittedName>
        <fullName evidence="9">MFS transporter</fullName>
    </submittedName>
</protein>
<evidence type="ECO:0000259" key="8">
    <source>
        <dbReference type="PROSITE" id="PS50850"/>
    </source>
</evidence>
<keyword evidence="2" id="KW-0813">Transport</keyword>
<accession>A0A846XF80</accession>
<feature type="transmembrane region" description="Helical" evidence="7">
    <location>
        <begin position="180"/>
        <end position="201"/>
    </location>
</feature>
<dbReference type="InterPro" id="IPR036259">
    <property type="entry name" value="MFS_trans_sf"/>
</dbReference>
<feature type="transmembrane region" description="Helical" evidence="7">
    <location>
        <begin position="280"/>
        <end position="307"/>
    </location>
</feature>
<dbReference type="InterPro" id="IPR011701">
    <property type="entry name" value="MFS"/>
</dbReference>
<dbReference type="PANTHER" id="PTHR42718">
    <property type="entry name" value="MAJOR FACILITATOR SUPERFAMILY MULTIDRUG TRANSPORTER MFSC"/>
    <property type="match status" value="1"/>
</dbReference>
<dbReference type="Gene3D" id="1.20.1720.10">
    <property type="entry name" value="Multidrug resistance protein D"/>
    <property type="match status" value="1"/>
</dbReference>
<dbReference type="GO" id="GO:0005886">
    <property type="term" value="C:plasma membrane"/>
    <property type="evidence" value="ECO:0007669"/>
    <property type="project" value="UniProtKB-SubCell"/>
</dbReference>
<dbReference type="NCBIfam" id="TIGR00711">
    <property type="entry name" value="efflux_EmrB"/>
    <property type="match status" value="1"/>
</dbReference>
<name>A0A846XF80_9NOCA</name>
<feature type="transmembrane region" description="Helical" evidence="7">
    <location>
        <begin position="61"/>
        <end position="79"/>
    </location>
</feature>
<feature type="transmembrane region" description="Helical" evidence="7">
    <location>
        <begin position="149"/>
        <end position="168"/>
    </location>
</feature>
<proteinExistence type="predicted"/>
<feature type="transmembrane region" description="Helical" evidence="7">
    <location>
        <begin position="116"/>
        <end position="137"/>
    </location>
</feature>
<evidence type="ECO:0000256" key="4">
    <source>
        <dbReference type="ARBA" id="ARBA00022692"/>
    </source>
</evidence>
<dbReference type="Gene3D" id="1.20.1250.20">
    <property type="entry name" value="MFS general substrate transporter like domains"/>
    <property type="match status" value="1"/>
</dbReference>
<feature type="domain" description="Major facilitator superfamily (MFS) profile" evidence="8">
    <location>
        <begin position="25"/>
        <end position="478"/>
    </location>
</feature>
<feature type="transmembrane region" description="Helical" evidence="7">
    <location>
        <begin position="23"/>
        <end position="49"/>
    </location>
</feature>
<evidence type="ECO:0000256" key="1">
    <source>
        <dbReference type="ARBA" id="ARBA00004651"/>
    </source>
</evidence>
<comment type="caution">
    <text evidence="9">The sequence shown here is derived from an EMBL/GenBank/DDBJ whole genome shotgun (WGS) entry which is preliminary data.</text>
</comment>
<keyword evidence="6 7" id="KW-0472">Membrane</keyword>
<feature type="transmembrane region" description="Helical" evidence="7">
    <location>
        <begin position="91"/>
        <end position="110"/>
    </location>
</feature>
<dbReference type="PROSITE" id="PS50850">
    <property type="entry name" value="MFS"/>
    <property type="match status" value="1"/>
</dbReference>
<dbReference type="Proteomes" id="UP000565715">
    <property type="component" value="Unassembled WGS sequence"/>
</dbReference>
<keyword evidence="3" id="KW-1003">Cell membrane</keyword>